<feature type="region of interest" description="Disordered" evidence="1">
    <location>
        <begin position="80"/>
        <end position="99"/>
    </location>
</feature>
<comment type="caution">
    <text evidence="2">The sequence shown here is derived from an EMBL/GenBank/DDBJ whole genome shotgun (WGS) entry which is preliminary data.</text>
</comment>
<keyword evidence="3" id="KW-1185">Reference proteome</keyword>
<organism evidence="2 3">
    <name type="scientific">Engystomops pustulosus</name>
    <name type="common">Tungara frog</name>
    <name type="synonym">Physalaemus pustulosus</name>
    <dbReference type="NCBI Taxonomy" id="76066"/>
    <lineage>
        <taxon>Eukaryota</taxon>
        <taxon>Metazoa</taxon>
        <taxon>Chordata</taxon>
        <taxon>Craniata</taxon>
        <taxon>Vertebrata</taxon>
        <taxon>Euteleostomi</taxon>
        <taxon>Amphibia</taxon>
        <taxon>Batrachia</taxon>
        <taxon>Anura</taxon>
        <taxon>Neobatrachia</taxon>
        <taxon>Hyloidea</taxon>
        <taxon>Leptodactylidae</taxon>
        <taxon>Leiuperinae</taxon>
        <taxon>Engystomops</taxon>
    </lineage>
</organism>
<dbReference type="Proteomes" id="UP000824782">
    <property type="component" value="Unassembled WGS sequence"/>
</dbReference>
<sequence length="99" mass="11222">MSKILAHEHVNDWVDTTVKTSQNNNSNINYIEVEGFFIMHGYYWPHVIWSPADEETQYNGGDDPVGSLRSLGSITISKFAGNGDITGDDDEERDHKQHK</sequence>
<dbReference type="AlphaFoldDB" id="A0AAV7BCJ5"/>
<evidence type="ECO:0000256" key="1">
    <source>
        <dbReference type="SAM" id="MobiDB-lite"/>
    </source>
</evidence>
<evidence type="ECO:0000313" key="2">
    <source>
        <dbReference type="EMBL" id="KAG8570098.1"/>
    </source>
</evidence>
<dbReference type="EMBL" id="WNYA01000006">
    <property type="protein sequence ID" value="KAG8570098.1"/>
    <property type="molecule type" value="Genomic_DNA"/>
</dbReference>
<proteinExistence type="predicted"/>
<accession>A0AAV7BCJ5</accession>
<name>A0AAV7BCJ5_ENGPU</name>
<reference evidence="2" key="1">
    <citation type="thesis" date="2020" institute="ProQuest LLC" country="789 East Eisenhower Parkway, Ann Arbor, MI, USA">
        <title>Comparative Genomics and Chromosome Evolution.</title>
        <authorList>
            <person name="Mudd A.B."/>
        </authorList>
    </citation>
    <scope>NUCLEOTIDE SEQUENCE</scope>
    <source>
        <strain evidence="2">237g6f4</strain>
        <tissue evidence="2">Blood</tissue>
    </source>
</reference>
<protein>
    <submittedName>
        <fullName evidence="2">Uncharacterized protein</fullName>
    </submittedName>
</protein>
<evidence type="ECO:0000313" key="3">
    <source>
        <dbReference type="Proteomes" id="UP000824782"/>
    </source>
</evidence>
<gene>
    <name evidence="2" type="ORF">GDO81_014700</name>
</gene>